<dbReference type="Proteomes" id="UP000681162">
    <property type="component" value="Unassembled WGS sequence"/>
</dbReference>
<name>A0A920CF61_9BACL</name>
<accession>A0A920CF61</accession>
<gene>
    <name evidence="2" type="ORF">J41TS12_03790</name>
</gene>
<dbReference type="InterPro" id="IPR039564">
    <property type="entry name" value="Peptidase_C39-like"/>
</dbReference>
<dbReference type="AlphaFoldDB" id="A0A920CF61"/>
<reference evidence="2 3" key="1">
    <citation type="submission" date="2021-03" db="EMBL/GenBank/DDBJ databases">
        <title>Antimicrobial resistance genes in bacteria isolated from Japanese honey, and their potential for conferring macrolide and lincosamide resistance in the American foulbrood pathogen Paenibacillus larvae.</title>
        <authorList>
            <person name="Okamoto M."/>
            <person name="Kumagai M."/>
            <person name="Kanamori H."/>
            <person name="Takamatsu D."/>
        </authorList>
    </citation>
    <scope>NUCLEOTIDE SEQUENCE [LARGE SCALE GENOMIC DNA]</scope>
    <source>
        <strain evidence="2 3">J41TS12</strain>
    </source>
</reference>
<organism evidence="2 3">
    <name type="scientific">Paenibacillus antibioticophila</name>
    <dbReference type="NCBI Taxonomy" id="1274374"/>
    <lineage>
        <taxon>Bacteria</taxon>
        <taxon>Bacillati</taxon>
        <taxon>Bacillota</taxon>
        <taxon>Bacilli</taxon>
        <taxon>Bacillales</taxon>
        <taxon>Paenibacillaceae</taxon>
        <taxon>Paenibacillus</taxon>
    </lineage>
</organism>
<keyword evidence="3" id="KW-1185">Reference proteome</keyword>
<dbReference type="EMBL" id="BORR01000001">
    <property type="protein sequence ID" value="GIO35518.1"/>
    <property type="molecule type" value="Genomic_DNA"/>
</dbReference>
<proteinExistence type="predicted"/>
<dbReference type="Pfam" id="PF13529">
    <property type="entry name" value="Peptidase_C39_2"/>
    <property type="match status" value="1"/>
</dbReference>
<comment type="caution">
    <text evidence="2">The sequence shown here is derived from an EMBL/GenBank/DDBJ whole genome shotgun (WGS) entry which is preliminary data.</text>
</comment>
<sequence length="393" mass="43331">MVNVFLPPPETHATPNFSVSQEEAIGAALYQIVIDKKINIDTQWKNNIKVVSVDKVFDLMGNQLSYLVHLESNENNAGFIEVGVSKASPPIQSYSYTSDLSHLESLVENKNLLGEPQNQSNQRLVRLGPAHFAIQKDDTIIFNEDEYYIIKPEDYNVSQSNIMASSNDLGSSLDPLWEELNGFTGDIGSDSDGVTSNPMLFETGYSHATTSARSGVGDQNQITSSLWTGPSGCGPTSGYNVLYYWAYQNNMLDLIKNGNSVSVEHTIASLRTLMDTDNNGFGPVNKHTSAMIQHAKNKGFNNTTSTMTTNPSWSKVKSDMLTGPSLISLISQTFYGSHTVTGIGYIEFFYSGSSSGHEYMIVHDNWGSTPADVYVVYGRNYSTLYSVNFYPKK</sequence>
<evidence type="ECO:0000313" key="3">
    <source>
        <dbReference type="Proteomes" id="UP000681162"/>
    </source>
</evidence>
<feature type="domain" description="Peptidase C39-like" evidence="1">
    <location>
        <begin position="221"/>
        <end position="364"/>
    </location>
</feature>
<evidence type="ECO:0000313" key="2">
    <source>
        <dbReference type="EMBL" id="GIO35518.1"/>
    </source>
</evidence>
<protein>
    <recommendedName>
        <fullName evidence="1">Peptidase C39-like domain-containing protein</fullName>
    </recommendedName>
</protein>
<evidence type="ECO:0000259" key="1">
    <source>
        <dbReference type="Pfam" id="PF13529"/>
    </source>
</evidence>